<dbReference type="PANTHER" id="PTHR43133">
    <property type="entry name" value="RNA POLYMERASE ECF-TYPE SIGMA FACTO"/>
    <property type="match status" value="1"/>
</dbReference>
<dbReference type="InterPro" id="IPR013325">
    <property type="entry name" value="RNA_pol_sigma_r2"/>
</dbReference>
<gene>
    <name evidence="10" type="ORF">Vau01_075670</name>
</gene>
<dbReference type="InterPro" id="IPR036388">
    <property type="entry name" value="WH-like_DNA-bd_sf"/>
</dbReference>
<dbReference type="Pfam" id="PF04542">
    <property type="entry name" value="Sigma70_r2"/>
    <property type="match status" value="1"/>
</dbReference>
<dbReference type="EMBL" id="BOPG01000049">
    <property type="protein sequence ID" value="GIJ60051.1"/>
    <property type="molecule type" value="Genomic_DNA"/>
</dbReference>
<feature type="transmembrane region" description="Helical" evidence="7">
    <location>
        <begin position="236"/>
        <end position="257"/>
    </location>
</feature>
<dbReference type="InterPro" id="IPR013249">
    <property type="entry name" value="RNA_pol_sigma70_r4_t2"/>
</dbReference>
<keyword evidence="5" id="KW-0804">Transcription</keyword>
<name>A0A8J3ZEC2_9ACTN</name>
<evidence type="ECO:0000256" key="3">
    <source>
        <dbReference type="ARBA" id="ARBA00023082"/>
    </source>
</evidence>
<dbReference type="CDD" id="cd06171">
    <property type="entry name" value="Sigma70_r4"/>
    <property type="match status" value="1"/>
</dbReference>
<feature type="region of interest" description="Disordered" evidence="6">
    <location>
        <begin position="1"/>
        <end position="20"/>
    </location>
</feature>
<dbReference type="SUPFAM" id="SSF88659">
    <property type="entry name" value="Sigma3 and sigma4 domains of RNA polymerase sigma factors"/>
    <property type="match status" value="1"/>
</dbReference>
<dbReference type="GO" id="GO:0016987">
    <property type="term" value="F:sigma factor activity"/>
    <property type="evidence" value="ECO:0007669"/>
    <property type="project" value="UniProtKB-KW"/>
</dbReference>
<keyword evidence="7" id="KW-0472">Membrane</keyword>
<evidence type="ECO:0000256" key="1">
    <source>
        <dbReference type="ARBA" id="ARBA00010641"/>
    </source>
</evidence>
<dbReference type="InterPro" id="IPR039425">
    <property type="entry name" value="RNA_pol_sigma-70-like"/>
</dbReference>
<dbReference type="RefSeq" id="WP_204003765.1">
    <property type="nucleotide sequence ID" value="NZ_BOPG01000049.1"/>
</dbReference>
<keyword evidence="7" id="KW-0812">Transmembrane</keyword>
<dbReference type="AlphaFoldDB" id="A0A8J3ZEC2"/>
<dbReference type="Pfam" id="PF08281">
    <property type="entry name" value="Sigma70_r4_2"/>
    <property type="match status" value="1"/>
</dbReference>
<dbReference type="GO" id="GO:0006352">
    <property type="term" value="P:DNA-templated transcription initiation"/>
    <property type="evidence" value="ECO:0007669"/>
    <property type="project" value="InterPro"/>
</dbReference>
<keyword evidence="4" id="KW-0238">DNA-binding</keyword>
<feature type="domain" description="RNA polymerase sigma factor 70 region 4 type 2" evidence="9">
    <location>
        <begin position="120"/>
        <end position="166"/>
    </location>
</feature>
<protein>
    <recommendedName>
        <fullName evidence="12">RNA polymerase sigma-70 factor, ECF subfamily</fullName>
    </recommendedName>
</protein>
<feature type="transmembrane region" description="Helical" evidence="7">
    <location>
        <begin position="201"/>
        <end position="224"/>
    </location>
</feature>
<dbReference type="PANTHER" id="PTHR43133:SF8">
    <property type="entry name" value="RNA POLYMERASE SIGMA FACTOR HI_1459-RELATED"/>
    <property type="match status" value="1"/>
</dbReference>
<evidence type="ECO:0000256" key="2">
    <source>
        <dbReference type="ARBA" id="ARBA00023015"/>
    </source>
</evidence>
<dbReference type="Proteomes" id="UP000612585">
    <property type="component" value="Unassembled WGS sequence"/>
</dbReference>
<dbReference type="NCBIfam" id="TIGR02937">
    <property type="entry name" value="sigma70-ECF"/>
    <property type="match status" value="1"/>
</dbReference>
<evidence type="ECO:0000256" key="6">
    <source>
        <dbReference type="SAM" id="MobiDB-lite"/>
    </source>
</evidence>
<evidence type="ECO:0000259" key="9">
    <source>
        <dbReference type="Pfam" id="PF08281"/>
    </source>
</evidence>
<dbReference type="Gene3D" id="1.10.10.10">
    <property type="entry name" value="Winged helix-like DNA-binding domain superfamily/Winged helix DNA-binding domain"/>
    <property type="match status" value="1"/>
</dbReference>
<dbReference type="InterPro" id="IPR007627">
    <property type="entry name" value="RNA_pol_sigma70_r2"/>
</dbReference>
<keyword evidence="11" id="KW-1185">Reference proteome</keyword>
<keyword evidence="2" id="KW-0805">Transcription regulation</keyword>
<evidence type="ECO:0000313" key="10">
    <source>
        <dbReference type="EMBL" id="GIJ60051.1"/>
    </source>
</evidence>
<evidence type="ECO:0008006" key="12">
    <source>
        <dbReference type="Google" id="ProtNLM"/>
    </source>
</evidence>
<evidence type="ECO:0000256" key="7">
    <source>
        <dbReference type="SAM" id="Phobius"/>
    </source>
</evidence>
<comment type="similarity">
    <text evidence="1">Belongs to the sigma-70 factor family. ECF subfamily.</text>
</comment>
<comment type="caution">
    <text evidence="10">The sequence shown here is derived from an EMBL/GenBank/DDBJ whole genome shotgun (WGS) entry which is preliminary data.</text>
</comment>
<feature type="compositionally biased region" description="Basic and acidic residues" evidence="6">
    <location>
        <begin position="7"/>
        <end position="20"/>
    </location>
</feature>
<evidence type="ECO:0000256" key="4">
    <source>
        <dbReference type="ARBA" id="ARBA00023125"/>
    </source>
</evidence>
<evidence type="ECO:0000313" key="11">
    <source>
        <dbReference type="Proteomes" id="UP000612585"/>
    </source>
</evidence>
<dbReference type="InterPro" id="IPR013324">
    <property type="entry name" value="RNA_pol_sigma_r3/r4-like"/>
</dbReference>
<dbReference type="InterPro" id="IPR014284">
    <property type="entry name" value="RNA_pol_sigma-70_dom"/>
</dbReference>
<evidence type="ECO:0000259" key="8">
    <source>
        <dbReference type="Pfam" id="PF04542"/>
    </source>
</evidence>
<keyword evidence="3" id="KW-0731">Sigma factor</keyword>
<evidence type="ECO:0000256" key="5">
    <source>
        <dbReference type="ARBA" id="ARBA00023163"/>
    </source>
</evidence>
<dbReference type="GO" id="GO:0003677">
    <property type="term" value="F:DNA binding"/>
    <property type="evidence" value="ECO:0007669"/>
    <property type="project" value="UniProtKB-KW"/>
</dbReference>
<dbReference type="Gene3D" id="1.10.1740.10">
    <property type="match status" value="1"/>
</dbReference>
<keyword evidence="7" id="KW-1133">Transmembrane helix</keyword>
<accession>A0A8J3ZEC2</accession>
<reference evidence="10" key="1">
    <citation type="submission" date="2021-01" db="EMBL/GenBank/DDBJ databases">
        <title>Whole genome shotgun sequence of Virgisporangium aurantiacum NBRC 16421.</title>
        <authorList>
            <person name="Komaki H."/>
            <person name="Tamura T."/>
        </authorList>
    </citation>
    <scope>NUCLEOTIDE SEQUENCE</scope>
    <source>
        <strain evidence="10">NBRC 16421</strain>
    </source>
</reference>
<sequence length="269" mass="30862">MSAPADPAHERPTYEQAYAEHREPLTRFVSRLAGRYGLPDPRRDAEDIVQTTFEEALPQWSSVDNPAGWLYTVARRNTVKAANKAVRRGELIGGDELNRTDRGWTSVTRRPTAEDTILTRQVMDAIADLPDRQRTVTYLRHVQGWSVREVADLLDCAPGTIWAHTNHGVTEIRRLLSLDSDFRYWRIDPVRPSAPGWPRGWFLPVLAGVTMLAVVACLVRWVVIGYSTDMDWLVPWWQVGISAAALVCLIVMIRASVRWWRRRRRSRRP</sequence>
<proteinExistence type="inferred from homology"/>
<organism evidence="10 11">
    <name type="scientific">Virgisporangium aurantiacum</name>
    <dbReference type="NCBI Taxonomy" id="175570"/>
    <lineage>
        <taxon>Bacteria</taxon>
        <taxon>Bacillati</taxon>
        <taxon>Actinomycetota</taxon>
        <taxon>Actinomycetes</taxon>
        <taxon>Micromonosporales</taxon>
        <taxon>Micromonosporaceae</taxon>
        <taxon>Virgisporangium</taxon>
    </lineage>
</organism>
<feature type="domain" description="RNA polymerase sigma-70 region 2" evidence="8">
    <location>
        <begin position="26"/>
        <end position="85"/>
    </location>
</feature>
<dbReference type="SUPFAM" id="SSF88946">
    <property type="entry name" value="Sigma2 domain of RNA polymerase sigma factors"/>
    <property type="match status" value="1"/>
</dbReference>